<dbReference type="EMBL" id="LDPH01000042">
    <property type="protein sequence ID" value="KLV18900.1"/>
    <property type="molecule type" value="Genomic_DNA"/>
</dbReference>
<keyword evidence="2" id="KW-1185">Reference proteome</keyword>
<dbReference type="AlphaFoldDB" id="A0A0J1KQD9"/>
<name>A0A0J1KQD9_NIACI</name>
<sequence length="69" mass="7793">MKEKIAIDWALLSNMGRLSGAYSLCGCGGNGVVSLSNCLFYRCFSDFLAFFLRLIEFYTQIECRESEFG</sequence>
<protein>
    <submittedName>
        <fullName evidence="1">Uncharacterized protein</fullName>
    </submittedName>
</protein>
<evidence type="ECO:0000313" key="1">
    <source>
        <dbReference type="EMBL" id="KLV18900.1"/>
    </source>
</evidence>
<accession>A0A0J1KQD9</accession>
<reference evidence="1 2" key="1">
    <citation type="submission" date="2015-05" db="EMBL/GenBank/DDBJ databases">
        <title>Whole genome sequence and identification of bacterial endophytes from Costus igneus.</title>
        <authorList>
            <person name="Lee Y.P."/>
            <person name="Gan H.M."/>
            <person name="Eng W."/>
            <person name="Wheatley M.S."/>
            <person name="Caraballo A."/>
            <person name="Polter S."/>
            <person name="Savka M.A."/>
            <person name="Hudson A.O."/>
        </authorList>
    </citation>
    <scope>NUCLEOTIDE SEQUENCE [LARGE SCALE GENOMIC DNA]</scope>
    <source>
        <strain evidence="1 2">RIT379</strain>
    </source>
</reference>
<organism evidence="1 2">
    <name type="scientific">Niallia circulans</name>
    <name type="common">Bacillus circulans</name>
    <dbReference type="NCBI Taxonomy" id="1397"/>
    <lineage>
        <taxon>Bacteria</taxon>
        <taxon>Bacillati</taxon>
        <taxon>Bacillota</taxon>
        <taxon>Bacilli</taxon>
        <taxon>Bacillales</taxon>
        <taxon>Bacillaceae</taxon>
        <taxon>Niallia</taxon>
    </lineage>
</organism>
<proteinExistence type="predicted"/>
<gene>
    <name evidence="1" type="ORF">ABW02_23970</name>
</gene>
<dbReference type="Proteomes" id="UP000036045">
    <property type="component" value="Unassembled WGS sequence"/>
</dbReference>
<dbReference type="PATRIC" id="fig|1397.4.peg.4303"/>
<evidence type="ECO:0000313" key="2">
    <source>
        <dbReference type="Proteomes" id="UP000036045"/>
    </source>
</evidence>
<comment type="caution">
    <text evidence="1">The sequence shown here is derived from an EMBL/GenBank/DDBJ whole genome shotgun (WGS) entry which is preliminary data.</text>
</comment>